<dbReference type="Pfam" id="PF00702">
    <property type="entry name" value="Hydrolase"/>
    <property type="match status" value="1"/>
</dbReference>
<dbReference type="RefSeq" id="WP_173210543.1">
    <property type="nucleotide sequence ID" value="NZ_CP053697.2"/>
</dbReference>
<dbReference type="Proteomes" id="UP000501379">
    <property type="component" value="Chromosome"/>
</dbReference>
<sequence>MTQRYQAIVEAFRGHLPHIRAVSFDVFDTLFLRVLHEPEALFDLLGLKLQINDFRQQRIAAQRLGFQRMHNDGRNEIHLGDIYSSMPSTLSSLAEHGAWEQRLEQLVLRVNPEVLALLEEARVAGKSIALTSDMYLPESFFRALVERAGLNIEHFLISSACNSTKRDNGELFIQLQQRLGVQPADILHVGDNPLGDVQRAQEKGLRCLHYQAPAFVGPGDTLDALSSIRLGLSRYGAYFPEKSCWWQLGWQFGGPILQEFLHWIQQQARLDQVDRILFVSRDGYLMHQLHQSSPGKHLDAYYLRGSRVSFTLAGLTEQNFLKHVTFLMSGANNITLEDLFSRIGLDLPDEQVLEDLGLSNATLLTKNSYERVQQFLIAMRPSLLKSAQQTRKGLYRHLLDLGIRDGMRIAFVDVGWSGTTQQAFQTACEGMFALDLTGYYLGLSEHSSKLASHKKIKLRAFTENTGASHAQSQALYRNRAVAELFFSAPHPTTIGYRLPSNEPLEFIEDRERGVDYNIATIVEEINQGISDFVIHSEQLYKDIDQAVTYSGALDNLLQLLDNPSQEQVRLIGEIYNWDAWASSENHHTYFACASRQSANHIKPDLWPAGWKALKS</sequence>
<dbReference type="Gene3D" id="3.40.50.1000">
    <property type="entry name" value="HAD superfamily/HAD-like"/>
    <property type="match status" value="1"/>
</dbReference>
<dbReference type="SUPFAM" id="SSF56784">
    <property type="entry name" value="HAD-like"/>
    <property type="match status" value="1"/>
</dbReference>
<dbReference type="EMBL" id="CP053697">
    <property type="protein sequence ID" value="QKE65043.1"/>
    <property type="molecule type" value="Genomic_DNA"/>
</dbReference>
<dbReference type="AlphaFoldDB" id="A0A6M8FFR0"/>
<dbReference type="KEGG" id="pcam:HNE05_17350"/>
<organism evidence="1 2">
    <name type="scientific">Aquipseudomonas campi</name>
    <dbReference type="NCBI Taxonomy" id="2731681"/>
    <lineage>
        <taxon>Bacteria</taxon>
        <taxon>Pseudomonadati</taxon>
        <taxon>Pseudomonadota</taxon>
        <taxon>Gammaproteobacteria</taxon>
        <taxon>Pseudomonadales</taxon>
        <taxon>Pseudomonadaceae</taxon>
        <taxon>Aquipseudomonas</taxon>
    </lineage>
</organism>
<proteinExistence type="predicted"/>
<reference evidence="1" key="1">
    <citation type="submission" date="2020-07" db="EMBL/GenBank/DDBJ databases">
        <title>Nitrate ammonifying Pseudomonas campi sp. nov. isolated from German agricultural grassland.</title>
        <authorList>
            <person name="Timsy T."/>
            <person name="Ulrich A."/>
            <person name="Spanner T."/>
            <person name="Foesel B."/>
            <person name="Kolb S."/>
            <person name="Horn M.A."/>
            <person name="Behrendt U."/>
        </authorList>
    </citation>
    <scope>NUCLEOTIDE SEQUENCE</scope>
    <source>
        <strain evidence="1">S1-A32-2</strain>
    </source>
</reference>
<gene>
    <name evidence="1" type="ORF">HNE05_17350</name>
</gene>
<dbReference type="InterPro" id="IPR036412">
    <property type="entry name" value="HAD-like_sf"/>
</dbReference>
<accession>A0A6M8FFR0</accession>
<dbReference type="InterPro" id="IPR023214">
    <property type="entry name" value="HAD_sf"/>
</dbReference>
<evidence type="ECO:0000313" key="2">
    <source>
        <dbReference type="Proteomes" id="UP000501379"/>
    </source>
</evidence>
<keyword evidence="2" id="KW-1185">Reference proteome</keyword>
<evidence type="ECO:0000313" key="1">
    <source>
        <dbReference type="EMBL" id="QKE65043.1"/>
    </source>
</evidence>
<protein>
    <recommendedName>
        <fullName evidence="3">HAD family hydrolase</fullName>
    </recommendedName>
</protein>
<evidence type="ECO:0008006" key="3">
    <source>
        <dbReference type="Google" id="ProtNLM"/>
    </source>
</evidence>
<name>A0A6M8FFR0_9GAMM</name>